<name>A0A803Q0R1_CANSA</name>
<evidence type="ECO:0000313" key="1">
    <source>
        <dbReference type="EnsemblPlants" id="cds.evm.model.06.965"/>
    </source>
</evidence>
<reference evidence="1" key="2">
    <citation type="submission" date="2021-03" db="UniProtKB">
        <authorList>
            <consortium name="EnsemblPlants"/>
        </authorList>
    </citation>
    <scope>IDENTIFICATION</scope>
</reference>
<proteinExistence type="predicted"/>
<dbReference type="Proteomes" id="UP000596661">
    <property type="component" value="Chromosome 6"/>
</dbReference>
<sequence>MLHCTPTTAPALEALIDASIPLPAASPSPSVMGEDGEVFPNRYDPYEAAPATRISAGIICIDDSESQGEILMIEARPAGVECGKRKRNPPIWFNDYTEIKKKQRPPLTFDPLVPLDERLLDIF</sequence>
<dbReference type="Gramene" id="evm.model.06.965">
    <property type="protein sequence ID" value="cds.evm.model.06.965"/>
    <property type="gene ID" value="evm.TU.06.965"/>
</dbReference>
<evidence type="ECO:0000313" key="2">
    <source>
        <dbReference type="Proteomes" id="UP000596661"/>
    </source>
</evidence>
<accession>A0A803Q0R1</accession>
<keyword evidence="2" id="KW-1185">Reference proteome</keyword>
<dbReference type="EMBL" id="UZAU01000584">
    <property type="status" value="NOT_ANNOTATED_CDS"/>
    <property type="molecule type" value="Genomic_DNA"/>
</dbReference>
<protein>
    <submittedName>
        <fullName evidence="1">Uncharacterized protein</fullName>
    </submittedName>
</protein>
<organism evidence="1 2">
    <name type="scientific">Cannabis sativa</name>
    <name type="common">Hemp</name>
    <name type="synonym">Marijuana</name>
    <dbReference type="NCBI Taxonomy" id="3483"/>
    <lineage>
        <taxon>Eukaryota</taxon>
        <taxon>Viridiplantae</taxon>
        <taxon>Streptophyta</taxon>
        <taxon>Embryophyta</taxon>
        <taxon>Tracheophyta</taxon>
        <taxon>Spermatophyta</taxon>
        <taxon>Magnoliopsida</taxon>
        <taxon>eudicotyledons</taxon>
        <taxon>Gunneridae</taxon>
        <taxon>Pentapetalae</taxon>
        <taxon>rosids</taxon>
        <taxon>fabids</taxon>
        <taxon>Rosales</taxon>
        <taxon>Cannabaceae</taxon>
        <taxon>Cannabis</taxon>
    </lineage>
</organism>
<dbReference type="EnsemblPlants" id="evm.model.06.965">
    <property type="protein sequence ID" value="cds.evm.model.06.965"/>
    <property type="gene ID" value="evm.TU.06.965"/>
</dbReference>
<reference evidence="1" key="1">
    <citation type="submission" date="2018-11" db="EMBL/GenBank/DDBJ databases">
        <authorList>
            <person name="Grassa J C."/>
        </authorList>
    </citation>
    <scope>NUCLEOTIDE SEQUENCE [LARGE SCALE GENOMIC DNA]</scope>
</reference>
<dbReference type="AlphaFoldDB" id="A0A803Q0R1"/>